<dbReference type="SFLD" id="SFLDS00005">
    <property type="entry name" value="Isoprenoid_Synthase_Type_I"/>
    <property type="match status" value="1"/>
</dbReference>
<comment type="cofactor">
    <cofactor evidence="2">
        <name>Mg(2+)</name>
        <dbReference type="ChEBI" id="CHEBI:18420"/>
    </cofactor>
</comment>
<protein>
    <recommendedName>
        <fullName evidence="2">Terpene synthase</fullName>
        <ecNumber evidence="2">4.2.3.-</ecNumber>
    </recommendedName>
</protein>
<name>A0ABP6QAF5_9ACTN</name>
<evidence type="ECO:0000256" key="1">
    <source>
        <dbReference type="ARBA" id="ARBA00023239"/>
    </source>
</evidence>
<dbReference type="Gene3D" id="1.10.600.10">
    <property type="entry name" value="Farnesyl Diphosphate Synthase"/>
    <property type="match status" value="1"/>
</dbReference>
<dbReference type="Pfam" id="PF19086">
    <property type="entry name" value="Terpene_syn_C_2"/>
    <property type="match status" value="1"/>
</dbReference>
<dbReference type="InterPro" id="IPR034686">
    <property type="entry name" value="Terpene_cyclase-like_2"/>
</dbReference>
<dbReference type="SFLD" id="SFLDG01020">
    <property type="entry name" value="Terpene_Cyclase_Like_2"/>
    <property type="match status" value="1"/>
</dbReference>
<proteinExistence type="inferred from homology"/>
<dbReference type="RefSeq" id="WP_344829570.1">
    <property type="nucleotide sequence ID" value="NZ_BAAAUV010000008.1"/>
</dbReference>
<dbReference type="Proteomes" id="UP001501237">
    <property type="component" value="Unassembled WGS sequence"/>
</dbReference>
<accession>A0ABP6QAF5</accession>
<evidence type="ECO:0000256" key="2">
    <source>
        <dbReference type="RuleBase" id="RU366034"/>
    </source>
</evidence>
<keyword evidence="2" id="KW-0479">Metal-binding</keyword>
<sequence length="346" mass="37986">MDAALLLPLIERVPSMAAPCRSHVDLWRIGEETAGWARAHGLVVGDPDGSRVGRGRFERLAARVFPETGTVRVVRFAKWLTWLFSFDDTLDDGPLGRSATGIDALYAELLRAVRRGAPRPGAGPLEVTLAELWAETVPGLSSEWRRRFIGHMEWHRSACMDEAVNRRTGRTPSIEEYPLLRRRTAGPFVFDLAEAVLGVEVPEAVASSKPWARLVDGTNDLIAWCNDVASYAQETMRDDPHNYVTVASRGLGLDPIAAVDWVNDRITERAIEVQAAARALPAEFTRKGLDLAAQRGVSKVAVGLLGAPRAHLDWLLECGRYTPVPVPAPRKGPLRIAGRLSQVTRA</sequence>
<dbReference type="InterPro" id="IPR008949">
    <property type="entry name" value="Isoprenoid_synthase_dom_sf"/>
</dbReference>
<dbReference type="EMBL" id="BAAAUV010000008">
    <property type="protein sequence ID" value="GAA3215447.1"/>
    <property type="molecule type" value="Genomic_DNA"/>
</dbReference>
<dbReference type="SUPFAM" id="SSF48576">
    <property type="entry name" value="Terpenoid synthases"/>
    <property type="match status" value="1"/>
</dbReference>
<evidence type="ECO:0000313" key="4">
    <source>
        <dbReference type="Proteomes" id="UP001501237"/>
    </source>
</evidence>
<dbReference type="PANTHER" id="PTHR35201">
    <property type="entry name" value="TERPENE SYNTHASE"/>
    <property type="match status" value="1"/>
</dbReference>
<gene>
    <name evidence="3" type="ORF">GCM10010468_36860</name>
</gene>
<dbReference type="PANTHER" id="PTHR35201:SF4">
    <property type="entry name" value="BETA-PINACENE SYNTHASE-RELATED"/>
    <property type="match status" value="1"/>
</dbReference>
<keyword evidence="4" id="KW-1185">Reference proteome</keyword>
<reference evidence="4" key="1">
    <citation type="journal article" date="2019" name="Int. J. Syst. Evol. Microbiol.">
        <title>The Global Catalogue of Microorganisms (GCM) 10K type strain sequencing project: providing services to taxonomists for standard genome sequencing and annotation.</title>
        <authorList>
            <consortium name="The Broad Institute Genomics Platform"/>
            <consortium name="The Broad Institute Genome Sequencing Center for Infectious Disease"/>
            <person name="Wu L."/>
            <person name="Ma J."/>
        </authorList>
    </citation>
    <scope>NUCLEOTIDE SEQUENCE [LARGE SCALE GENOMIC DNA]</scope>
    <source>
        <strain evidence="4">JCM 9377</strain>
    </source>
</reference>
<keyword evidence="2" id="KW-0460">Magnesium</keyword>
<comment type="similarity">
    <text evidence="2">Belongs to the terpene synthase family.</text>
</comment>
<evidence type="ECO:0000313" key="3">
    <source>
        <dbReference type="EMBL" id="GAA3215447.1"/>
    </source>
</evidence>
<organism evidence="3 4">
    <name type="scientific">Actinocorallia longicatena</name>
    <dbReference type="NCBI Taxonomy" id="111803"/>
    <lineage>
        <taxon>Bacteria</taxon>
        <taxon>Bacillati</taxon>
        <taxon>Actinomycetota</taxon>
        <taxon>Actinomycetes</taxon>
        <taxon>Streptosporangiales</taxon>
        <taxon>Thermomonosporaceae</taxon>
        <taxon>Actinocorallia</taxon>
    </lineage>
</organism>
<keyword evidence="1 2" id="KW-0456">Lyase</keyword>
<dbReference type="EC" id="4.2.3.-" evidence="2"/>
<comment type="caution">
    <text evidence="3">The sequence shown here is derived from an EMBL/GenBank/DDBJ whole genome shotgun (WGS) entry which is preliminary data.</text>
</comment>